<evidence type="ECO:0000313" key="2">
    <source>
        <dbReference type="Proteomes" id="UP000499080"/>
    </source>
</evidence>
<evidence type="ECO:0000313" key="1">
    <source>
        <dbReference type="EMBL" id="GBO00129.1"/>
    </source>
</evidence>
<dbReference type="AlphaFoldDB" id="A0A4Y2THM2"/>
<dbReference type="Proteomes" id="UP000499080">
    <property type="component" value="Unassembled WGS sequence"/>
</dbReference>
<sequence length="160" mass="17336">MASGTEAWGGVLSIHVSHVHSTDSVAAITSGMEAWGGILSIHVSHVHSTGSVTVMASGTGAWDGVLSIHMYVNANSKHILKTLTIRGTPIFSADQTFRPNRVPFNIECEELPFSPRTNESRITSHVHVSRKQLIPGDLSVYTQTRWRPDVTQSKGESGSF</sequence>
<name>A0A4Y2THM2_ARAVE</name>
<reference evidence="1 2" key="1">
    <citation type="journal article" date="2019" name="Sci. Rep.">
        <title>Orb-weaving spider Araneus ventricosus genome elucidates the spidroin gene catalogue.</title>
        <authorList>
            <person name="Kono N."/>
            <person name="Nakamura H."/>
            <person name="Ohtoshi R."/>
            <person name="Moran D.A.P."/>
            <person name="Shinohara A."/>
            <person name="Yoshida Y."/>
            <person name="Fujiwara M."/>
            <person name="Mori M."/>
            <person name="Tomita M."/>
            <person name="Arakawa K."/>
        </authorList>
    </citation>
    <scope>NUCLEOTIDE SEQUENCE [LARGE SCALE GENOMIC DNA]</scope>
</reference>
<dbReference type="EMBL" id="BGPR01028765">
    <property type="protein sequence ID" value="GBO00129.1"/>
    <property type="molecule type" value="Genomic_DNA"/>
</dbReference>
<comment type="caution">
    <text evidence="1">The sequence shown here is derived from an EMBL/GenBank/DDBJ whole genome shotgun (WGS) entry which is preliminary data.</text>
</comment>
<accession>A0A4Y2THM2</accession>
<protein>
    <submittedName>
        <fullName evidence="1">Uncharacterized protein</fullName>
    </submittedName>
</protein>
<organism evidence="1 2">
    <name type="scientific">Araneus ventricosus</name>
    <name type="common">Orbweaver spider</name>
    <name type="synonym">Epeira ventricosa</name>
    <dbReference type="NCBI Taxonomy" id="182803"/>
    <lineage>
        <taxon>Eukaryota</taxon>
        <taxon>Metazoa</taxon>
        <taxon>Ecdysozoa</taxon>
        <taxon>Arthropoda</taxon>
        <taxon>Chelicerata</taxon>
        <taxon>Arachnida</taxon>
        <taxon>Araneae</taxon>
        <taxon>Araneomorphae</taxon>
        <taxon>Entelegynae</taxon>
        <taxon>Araneoidea</taxon>
        <taxon>Araneidae</taxon>
        <taxon>Araneus</taxon>
    </lineage>
</organism>
<keyword evidence="2" id="KW-1185">Reference proteome</keyword>
<proteinExistence type="predicted"/>
<gene>
    <name evidence="1" type="ORF">AVEN_260984_1</name>
</gene>